<dbReference type="InterPro" id="IPR036034">
    <property type="entry name" value="PDZ_sf"/>
</dbReference>
<dbReference type="InterPro" id="IPR005151">
    <property type="entry name" value="Tail-specific_protease"/>
</dbReference>
<accession>A0ABV8MLZ5</accession>
<comment type="function">
    <text evidence="7">Degrades oligopeptides.</text>
</comment>
<evidence type="ECO:0000256" key="5">
    <source>
        <dbReference type="ARBA" id="ARBA00022801"/>
    </source>
</evidence>
<comment type="caution">
    <text evidence="11">The sequence shown here is derived from an EMBL/GenBank/DDBJ whole genome shotgun (WGS) entry which is preliminary data.</text>
</comment>
<dbReference type="PIRSF" id="PIRSF036421">
    <property type="entry name" value="Tricorn_protease"/>
    <property type="match status" value="1"/>
</dbReference>
<keyword evidence="12" id="KW-1185">Reference proteome</keyword>
<sequence>MQVSKLTWALGLALGTLMPWAAEQPGYFRFPSIAGDQVVFTAEGDLWTVPVSGGRANRLTTHPAQETHAALSPDGRWVAFSANYEGTLEAYVMPSSGGQPKRLSFEGARAQVVGWSSQGEVLFSTRAPAGQADQRVVVAVEPHRMKRRVLPLLDANEASFDPDGKTVFFTRYGLHLTNDNARRYRGGAAAQLWRFELDGKAEAVRYHPDFDGSSKRPMWWQDRLYFISDRDGIDNLWSMRRDGSDLKQHTRHQDFAVRNAALSQGRIVYQWGADLRRYDIADDQDRPIAISLTSDFEQMRERWIKQPLDYLTEVDFSAKGESVLLTARGRLVLASNGPQRRVEIALPPGSRARAGVLSPDGKWVYAICDASGETEVWRFPADGSPGGRQLTHDGVSQRLSLNPSPDGKWLAHNDKRGRLWLLDLATGKNEQIDDATVGGDTEYSAVVWSPDSRAIAFTRVDSDSQRDQVLLYSLDQRRLVPLSSDRYQSSSPAFTPDGRWLYFISERHFQASQRGPWGDRNMGPYFDRRGKLYAIALQPGHRFPFQPKDELATDDADDKSDSKKNGANGNKEDNKTANNGAENKDKNKKTPPIAWEGLSERLYEVPLASGNYQGLLTDGKRLYFLEQEGGYDSKTALKTLAIDANSPQPELFSNEVRSAALSADGKKLFFAKSGKQNGWGDMYIVDAAAKLPTDFAKSQLRVSDWALAIQPPQEWRQIFGDAWRMQRDYLFDPAMRGVDWKAVRQRYQPLLSRLTDRAELDDLLTQMVSELGTLHSQVGGADLRRGNDHVGAASLGARLERVADGYKVVHIYRSDPELPTERSPLARTGVAIREGDVIVAVNGRPTHDVRDIGDLLFNQAGQQVLLDARRGNETIRSVVTPVDLNQTANLSYSDWEQSRRERVQQRSQGKIGYLHLRAMGRDDIAAFARDFYANFQRDGLIIDVRSNNGGNIDSWVIEKLLRRSWAFWSPPYGKPYGNMQQTFRGHLVVLIDGMTYSDGETFAAGIKALKLGPLVGQRTAGAGVWLSDRNRLADRGIMRAAETPQFDAEGTWMIEGVGVKPDIEVDNPPYASFQGEDRQLDAAIELLQKKLKEQPVTPFKAKPIPPLVR</sequence>
<dbReference type="Pfam" id="PF26549">
    <property type="entry name" value="Tricorn_N"/>
    <property type="match status" value="1"/>
</dbReference>
<dbReference type="PANTHER" id="PTHR43253:SF1">
    <property type="entry name" value="TRICORN PROTEASE HOMOLOG 2-RELATED"/>
    <property type="match status" value="1"/>
</dbReference>
<dbReference type="Gene3D" id="2.120.10.60">
    <property type="entry name" value="Tricorn protease N-terminal domain"/>
    <property type="match status" value="1"/>
</dbReference>
<dbReference type="CDD" id="cd07562">
    <property type="entry name" value="Peptidase_S41_TRI"/>
    <property type="match status" value="1"/>
</dbReference>
<comment type="subcellular location">
    <subcellularLocation>
        <location evidence="1 7">Cytoplasm</location>
    </subcellularLocation>
</comment>
<evidence type="ECO:0000256" key="6">
    <source>
        <dbReference type="ARBA" id="ARBA00022825"/>
    </source>
</evidence>
<evidence type="ECO:0000256" key="2">
    <source>
        <dbReference type="ARBA" id="ARBA00008524"/>
    </source>
</evidence>
<keyword evidence="9" id="KW-0732">Signal</keyword>
<dbReference type="SMART" id="SM00245">
    <property type="entry name" value="TSPc"/>
    <property type="match status" value="1"/>
</dbReference>
<reference evidence="12" key="1">
    <citation type="journal article" date="2019" name="Int. J. Syst. Evol. Microbiol.">
        <title>The Global Catalogue of Microorganisms (GCM) 10K type strain sequencing project: providing services to taxonomists for standard genome sequencing and annotation.</title>
        <authorList>
            <consortium name="The Broad Institute Genomics Platform"/>
            <consortium name="The Broad Institute Genome Sequencing Center for Infectious Disease"/>
            <person name="Wu L."/>
            <person name="Ma J."/>
        </authorList>
    </citation>
    <scope>NUCLEOTIDE SEQUENCE [LARGE SCALE GENOMIC DNA]</scope>
    <source>
        <strain evidence="12">LMG 29894</strain>
    </source>
</reference>
<feature type="compositionally biased region" description="Basic and acidic residues" evidence="8">
    <location>
        <begin position="559"/>
        <end position="575"/>
    </location>
</feature>
<keyword evidence="4 7" id="KW-0645">Protease</keyword>
<dbReference type="InterPro" id="IPR028204">
    <property type="entry name" value="Tricorn_C1"/>
</dbReference>
<protein>
    <recommendedName>
        <fullName evidence="7">Tricorn protease homolog</fullName>
        <ecNumber evidence="7">3.4.21.-</ecNumber>
    </recommendedName>
</protein>
<dbReference type="InterPro" id="IPR012393">
    <property type="entry name" value="Tricorn_protease"/>
</dbReference>
<evidence type="ECO:0000256" key="4">
    <source>
        <dbReference type="ARBA" id="ARBA00022670"/>
    </source>
</evidence>
<evidence type="ECO:0000256" key="8">
    <source>
        <dbReference type="SAM" id="MobiDB-lite"/>
    </source>
</evidence>
<dbReference type="EMBL" id="JBHSBU010000001">
    <property type="protein sequence ID" value="MFC4159183.1"/>
    <property type="molecule type" value="Genomic_DNA"/>
</dbReference>
<feature type="region of interest" description="Disordered" evidence="8">
    <location>
        <begin position="543"/>
        <end position="592"/>
    </location>
</feature>
<dbReference type="InterPro" id="IPR029414">
    <property type="entry name" value="Tricorn_PDZ"/>
</dbReference>
<gene>
    <name evidence="11" type="ORF">ACFOW7_07405</name>
</gene>
<evidence type="ECO:0000313" key="11">
    <source>
        <dbReference type="EMBL" id="MFC4159183.1"/>
    </source>
</evidence>
<dbReference type="Pfam" id="PF03572">
    <property type="entry name" value="Peptidase_S41"/>
    <property type="match status" value="1"/>
</dbReference>
<keyword evidence="6 7" id="KW-0720">Serine protease</keyword>
<dbReference type="Proteomes" id="UP001595791">
    <property type="component" value="Unassembled WGS sequence"/>
</dbReference>
<evidence type="ECO:0000256" key="9">
    <source>
        <dbReference type="SAM" id="SignalP"/>
    </source>
</evidence>
<dbReference type="SUPFAM" id="SSF52096">
    <property type="entry name" value="ClpP/crotonase"/>
    <property type="match status" value="1"/>
</dbReference>
<dbReference type="Gene3D" id="2.30.42.10">
    <property type="match status" value="1"/>
</dbReference>
<keyword evidence="3 7" id="KW-0963">Cytoplasm</keyword>
<comment type="similarity">
    <text evidence="2 7">Belongs to the peptidase S41B family.</text>
</comment>
<dbReference type="PANTHER" id="PTHR43253">
    <property type="entry name" value="TRICORN PROTEASE HOMOLOG 2-RELATED"/>
    <property type="match status" value="1"/>
</dbReference>
<evidence type="ECO:0000256" key="7">
    <source>
        <dbReference type="PIRNR" id="PIRNR036421"/>
    </source>
</evidence>
<organism evidence="11 12">
    <name type="scientific">Chitinimonas lacunae</name>
    <dbReference type="NCBI Taxonomy" id="1963018"/>
    <lineage>
        <taxon>Bacteria</taxon>
        <taxon>Pseudomonadati</taxon>
        <taxon>Pseudomonadota</taxon>
        <taxon>Betaproteobacteria</taxon>
        <taxon>Neisseriales</taxon>
        <taxon>Chitinibacteraceae</taxon>
        <taxon>Chitinimonas</taxon>
    </lineage>
</organism>
<dbReference type="Gene3D" id="3.30.750.44">
    <property type="match status" value="1"/>
</dbReference>
<feature type="domain" description="Tail specific protease" evidence="10">
    <location>
        <begin position="872"/>
        <end position="1066"/>
    </location>
</feature>
<name>A0ABV8MLZ5_9NEIS</name>
<proteinExistence type="inferred from homology"/>
<dbReference type="Pfam" id="PF14685">
    <property type="entry name" value="PDZ_Tricorn"/>
    <property type="match status" value="1"/>
</dbReference>
<dbReference type="SUPFAM" id="SSF69322">
    <property type="entry name" value="Tricorn protease domain 2"/>
    <property type="match status" value="1"/>
</dbReference>
<dbReference type="Gene3D" id="2.130.10.10">
    <property type="entry name" value="YVTN repeat-like/Quinoprotein amine dehydrogenase"/>
    <property type="match status" value="1"/>
</dbReference>
<dbReference type="SUPFAM" id="SSF50156">
    <property type="entry name" value="PDZ domain-like"/>
    <property type="match status" value="1"/>
</dbReference>
<dbReference type="RefSeq" id="WP_378162671.1">
    <property type="nucleotide sequence ID" value="NZ_JBHSBU010000001.1"/>
</dbReference>
<feature type="chain" id="PRO_5046280314" description="Tricorn protease homolog" evidence="9">
    <location>
        <begin position="22"/>
        <end position="1109"/>
    </location>
</feature>
<evidence type="ECO:0000259" key="10">
    <source>
        <dbReference type="SMART" id="SM00245"/>
    </source>
</evidence>
<keyword evidence="5 7" id="KW-0378">Hydrolase</keyword>
<dbReference type="Pfam" id="PF14684">
    <property type="entry name" value="Tricorn_C1"/>
    <property type="match status" value="1"/>
</dbReference>
<evidence type="ECO:0000256" key="3">
    <source>
        <dbReference type="ARBA" id="ARBA00022490"/>
    </source>
</evidence>
<dbReference type="EC" id="3.4.21.-" evidence="7"/>
<dbReference type="InterPro" id="IPR015943">
    <property type="entry name" value="WD40/YVTN_repeat-like_dom_sf"/>
</dbReference>
<dbReference type="SUPFAM" id="SSF69304">
    <property type="entry name" value="Tricorn protease N-terminal domain"/>
    <property type="match status" value="1"/>
</dbReference>
<dbReference type="InterPro" id="IPR029045">
    <property type="entry name" value="ClpP/crotonase-like_dom_sf"/>
</dbReference>
<feature type="signal peptide" evidence="9">
    <location>
        <begin position="1"/>
        <end position="21"/>
    </location>
</feature>
<dbReference type="Pfam" id="PF26550">
    <property type="entry name" value="Tricorn_2nd"/>
    <property type="match status" value="1"/>
</dbReference>
<evidence type="ECO:0000313" key="12">
    <source>
        <dbReference type="Proteomes" id="UP001595791"/>
    </source>
</evidence>
<dbReference type="Gene3D" id="3.90.226.10">
    <property type="entry name" value="2-enoyl-CoA Hydratase, Chain A, domain 1"/>
    <property type="match status" value="1"/>
</dbReference>
<evidence type="ECO:0000256" key="1">
    <source>
        <dbReference type="ARBA" id="ARBA00004496"/>
    </source>
</evidence>